<evidence type="ECO:0000256" key="1">
    <source>
        <dbReference type="ARBA" id="ARBA00022723"/>
    </source>
</evidence>
<keyword evidence="2" id="KW-0408">Iron</keyword>
<organism evidence="5 6">
    <name type="scientific">Crassaminicella thermophila</name>
    <dbReference type="NCBI Taxonomy" id="2599308"/>
    <lineage>
        <taxon>Bacteria</taxon>
        <taxon>Bacillati</taxon>
        <taxon>Bacillota</taxon>
        <taxon>Clostridia</taxon>
        <taxon>Eubacteriales</taxon>
        <taxon>Clostridiaceae</taxon>
        <taxon>Crassaminicella</taxon>
    </lineage>
</organism>
<dbReference type="GO" id="GO:0051536">
    <property type="term" value="F:iron-sulfur cluster binding"/>
    <property type="evidence" value="ECO:0007669"/>
    <property type="project" value="UniProtKB-KW"/>
</dbReference>
<evidence type="ECO:0000256" key="3">
    <source>
        <dbReference type="ARBA" id="ARBA00023014"/>
    </source>
</evidence>
<feature type="domain" description="4Fe-4S ferredoxin-type" evidence="4">
    <location>
        <begin position="152"/>
        <end position="179"/>
    </location>
</feature>
<dbReference type="PROSITE" id="PS51379">
    <property type="entry name" value="4FE4S_FER_2"/>
    <property type="match status" value="1"/>
</dbReference>
<dbReference type="GO" id="GO:0046872">
    <property type="term" value="F:metal ion binding"/>
    <property type="evidence" value="ECO:0007669"/>
    <property type="project" value="UniProtKB-KW"/>
</dbReference>
<keyword evidence="3" id="KW-0411">Iron-sulfur</keyword>
<dbReference type="RefSeq" id="WP_148809698.1">
    <property type="nucleotide sequence ID" value="NZ_CP042243.1"/>
</dbReference>
<accession>A0A5C0SGL9</accession>
<dbReference type="InterPro" id="IPR017900">
    <property type="entry name" value="4Fe4S_Fe_S_CS"/>
</dbReference>
<protein>
    <submittedName>
        <fullName evidence="5">Epoxyqueuosine reductase</fullName>
    </submittedName>
</protein>
<dbReference type="InterPro" id="IPR017896">
    <property type="entry name" value="4Fe4S_Fe-S-bd"/>
</dbReference>
<evidence type="ECO:0000313" key="5">
    <source>
        <dbReference type="EMBL" id="QEK12544.1"/>
    </source>
</evidence>
<dbReference type="KEGG" id="crs:FQB35_09525"/>
<evidence type="ECO:0000313" key="6">
    <source>
        <dbReference type="Proteomes" id="UP000324646"/>
    </source>
</evidence>
<dbReference type="PROSITE" id="PS00198">
    <property type="entry name" value="4FE4S_FER_1"/>
    <property type="match status" value="1"/>
</dbReference>
<dbReference type="SUPFAM" id="SSF46548">
    <property type="entry name" value="alpha-helical ferredoxin"/>
    <property type="match status" value="1"/>
</dbReference>
<evidence type="ECO:0000259" key="4">
    <source>
        <dbReference type="PROSITE" id="PS51379"/>
    </source>
</evidence>
<reference evidence="5 6" key="1">
    <citation type="submission" date="2019-07" db="EMBL/GenBank/DDBJ databases">
        <title>Complete genome of Crassaminicella thermophila SY095.</title>
        <authorList>
            <person name="Li X."/>
        </authorList>
    </citation>
    <scope>NUCLEOTIDE SEQUENCE [LARGE SCALE GENOMIC DNA]</scope>
    <source>
        <strain evidence="5 6">SY095</strain>
    </source>
</reference>
<dbReference type="EMBL" id="CP042243">
    <property type="protein sequence ID" value="QEK12544.1"/>
    <property type="molecule type" value="Genomic_DNA"/>
</dbReference>
<dbReference type="PANTHER" id="PTHR42827:SF1">
    <property type="entry name" value="IRON-SULFUR CLUSTER-BINDING PROTEIN"/>
    <property type="match status" value="1"/>
</dbReference>
<sequence length="229" mass="25753">MDKTVILKEKIKKWGASKVGFAFLEDLLPKDLKHLKTGISIAVRLSDEIIAQIEDTPTHTYFHHYRTVNTYIDQITLKISMQLQNWGYLAMPIPASQSVNIDGKQYSGIFQHRTAATRAGIGWIGRNACLVTEEFGPRVRLGTVLTNMEAIYDKPVEESQCGSCKKCVRACPALALRGELWYPGIKREELVDAKACSMHMHNHYQHIGRGVVCGICVRVCPKGNQVIKR</sequence>
<name>A0A5C0SGL9_CRATE</name>
<dbReference type="Pfam" id="PF13484">
    <property type="entry name" value="Fer4_16"/>
    <property type="match status" value="1"/>
</dbReference>
<dbReference type="Gene3D" id="3.30.70.3270">
    <property type="match status" value="1"/>
</dbReference>
<keyword evidence="6" id="KW-1185">Reference proteome</keyword>
<dbReference type="PANTHER" id="PTHR42827">
    <property type="entry name" value="IRON-SULFUR CLUSTER-BINDING PROTEIN-RELATED"/>
    <property type="match status" value="1"/>
</dbReference>
<evidence type="ECO:0000256" key="2">
    <source>
        <dbReference type="ARBA" id="ARBA00023004"/>
    </source>
</evidence>
<dbReference type="Proteomes" id="UP000324646">
    <property type="component" value="Chromosome"/>
</dbReference>
<dbReference type="OrthoDB" id="9815745at2"/>
<dbReference type="AlphaFoldDB" id="A0A5C0SGL9"/>
<proteinExistence type="predicted"/>
<gene>
    <name evidence="5" type="ORF">FQB35_09525</name>
</gene>
<keyword evidence="1" id="KW-0479">Metal-binding</keyword>